<dbReference type="AlphaFoldDB" id="A0A1Y3BUK9"/>
<evidence type="ECO:0000313" key="2">
    <source>
        <dbReference type="Proteomes" id="UP000194236"/>
    </source>
</evidence>
<dbReference type="EMBL" id="MUJZ01004436">
    <property type="protein sequence ID" value="OTF83256.1"/>
    <property type="molecule type" value="Genomic_DNA"/>
</dbReference>
<protein>
    <submittedName>
        <fullName evidence="1">Uncharacterized protein</fullName>
    </submittedName>
</protein>
<evidence type="ECO:0000313" key="1">
    <source>
        <dbReference type="EMBL" id="OTF83256.1"/>
    </source>
</evidence>
<reference evidence="1 2" key="1">
    <citation type="submission" date="2017-03" db="EMBL/GenBank/DDBJ databases">
        <title>Genome Survey of Euroglyphus maynei.</title>
        <authorList>
            <person name="Arlian L.G."/>
            <person name="Morgan M.S."/>
            <person name="Rider S.D."/>
        </authorList>
    </citation>
    <scope>NUCLEOTIDE SEQUENCE [LARGE SCALE GENOMIC DNA]</scope>
    <source>
        <strain evidence="1">Arlian Lab</strain>
        <tissue evidence="1">Whole body</tissue>
    </source>
</reference>
<name>A0A1Y3BUK9_EURMA</name>
<proteinExistence type="predicted"/>
<feature type="non-terminal residue" evidence="1">
    <location>
        <position position="46"/>
    </location>
</feature>
<gene>
    <name evidence="1" type="ORF">BLA29_015367</name>
</gene>
<organism evidence="1 2">
    <name type="scientific">Euroglyphus maynei</name>
    <name type="common">Mayne's house dust mite</name>
    <dbReference type="NCBI Taxonomy" id="6958"/>
    <lineage>
        <taxon>Eukaryota</taxon>
        <taxon>Metazoa</taxon>
        <taxon>Ecdysozoa</taxon>
        <taxon>Arthropoda</taxon>
        <taxon>Chelicerata</taxon>
        <taxon>Arachnida</taxon>
        <taxon>Acari</taxon>
        <taxon>Acariformes</taxon>
        <taxon>Sarcoptiformes</taxon>
        <taxon>Astigmata</taxon>
        <taxon>Psoroptidia</taxon>
        <taxon>Analgoidea</taxon>
        <taxon>Pyroglyphidae</taxon>
        <taxon>Pyroglyphinae</taxon>
        <taxon>Euroglyphus</taxon>
    </lineage>
</organism>
<sequence length="46" mass="5055">MEPKTLVVTNDPKIDKNRTGIWMTKAAQLNPAASSIILGRNMITSQ</sequence>
<comment type="caution">
    <text evidence="1">The sequence shown here is derived from an EMBL/GenBank/DDBJ whole genome shotgun (WGS) entry which is preliminary data.</text>
</comment>
<accession>A0A1Y3BUK9</accession>
<dbReference type="Proteomes" id="UP000194236">
    <property type="component" value="Unassembled WGS sequence"/>
</dbReference>
<dbReference type="OrthoDB" id="10382552at2759"/>
<keyword evidence="2" id="KW-1185">Reference proteome</keyword>